<evidence type="ECO:0000256" key="1">
    <source>
        <dbReference type="SAM" id="Phobius"/>
    </source>
</evidence>
<evidence type="ECO:0008006" key="4">
    <source>
        <dbReference type="Google" id="ProtNLM"/>
    </source>
</evidence>
<keyword evidence="1" id="KW-0812">Transmembrane</keyword>
<evidence type="ECO:0000313" key="3">
    <source>
        <dbReference type="Proteomes" id="UP000016584"/>
    </source>
</evidence>
<evidence type="ECO:0000313" key="2">
    <source>
        <dbReference type="EMBL" id="ERJ59982.1"/>
    </source>
</evidence>
<dbReference type="OrthoDB" id="1132160at2"/>
<feature type="transmembrane region" description="Helical" evidence="1">
    <location>
        <begin position="139"/>
        <end position="165"/>
    </location>
</feature>
<feature type="transmembrane region" description="Helical" evidence="1">
    <location>
        <begin position="71"/>
        <end position="88"/>
    </location>
</feature>
<feature type="transmembrane region" description="Helical" evidence="1">
    <location>
        <begin position="109"/>
        <end position="127"/>
    </location>
</feature>
<comment type="caution">
    <text evidence="2">The sequence shown here is derived from an EMBL/GenBank/DDBJ whole genome shotgun (WGS) entry which is preliminary data.</text>
</comment>
<proteinExistence type="predicted"/>
<reference evidence="2 3" key="1">
    <citation type="journal article" date="2013" name="Genome Announc.">
        <title>The Draft Genome Sequence of Sphingomonas paucimobilis Strain HER1398 (Proteobacteria), Host to the Giant PAU Phage, Indicates That It Is a Member of the Genus Sphingobacterium (Bacteroidetes).</title>
        <authorList>
            <person name="White R.A.III."/>
            <person name="Suttle C.A."/>
        </authorList>
    </citation>
    <scope>NUCLEOTIDE SEQUENCE [LARGE SCALE GENOMIC DNA]</scope>
    <source>
        <strain evidence="2 3">HER1398</strain>
    </source>
</reference>
<dbReference type="RefSeq" id="WP_021069804.1">
    <property type="nucleotide sequence ID" value="NZ_ATDL01000012.1"/>
</dbReference>
<protein>
    <recommendedName>
        <fullName evidence="4">Rod shape-determining protein MreD</fullName>
    </recommendedName>
</protein>
<keyword evidence="3" id="KW-1185">Reference proteome</keyword>
<dbReference type="Proteomes" id="UP000016584">
    <property type="component" value="Unassembled WGS sequence"/>
</dbReference>
<feature type="transmembrane region" description="Helical" evidence="1">
    <location>
        <begin position="6"/>
        <end position="23"/>
    </location>
</feature>
<accession>U2HWS1</accession>
<name>U2HWS1_9SPHI</name>
<gene>
    <name evidence="2" type="ORF">M472_14530</name>
</gene>
<dbReference type="EMBL" id="ATDL01000012">
    <property type="protein sequence ID" value="ERJ59982.1"/>
    <property type="molecule type" value="Genomic_DNA"/>
</dbReference>
<feature type="transmembrane region" description="Helical" evidence="1">
    <location>
        <begin position="35"/>
        <end position="59"/>
    </location>
</feature>
<dbReference type="STRING" id="1346330.M472_14530"/>
<dbReference type="PATRIC" id="fig|1346330.5.peg.1622"/>
<dbReference type="eggNOG" id="ENOG50315DF">
    <property type="taxonomic scope" value="Bacteria"/>
</dbReference>
<keyword evidence="1" id="KW-0472">Membrane</keyword>
<dbReference type="AlphaFoldDB" id="U2HWS1"/>
<organism evidence="2 3">
    <name type="scientific">Sphingobacterium paucimobilis HER1398</name>
    <dbReference type="NCBI Taxonomy" id="1346330"/>
    <lineage>
        <taxon>Bacteria</taxon>
        <taxon>Pseudomonadati</taxon>
        <taxon>Bacteroidota</taxon>
        <taxon>Sphingobacteriia</taxon>
        <taxon>Sphingobacteriales</taxon>
        <taxon>Sphingobacteriaceae</taxon>
        <taxon>Sphingobacterium</taxon>
    </lineage>
</organism>
<keyword evidence="1" id="KW-1133">Transmembrane helix</keyword>
<sequence length="173" mass="19752">MARVFIFNIIRFVVLTILQVAVFKNIGYYNIAALFPYILIILLLPTGMPNFFLFLAAFLTGLTVDAFYDSMGVHAAACVALAWFRIFFHKITLDVDEQAFQTPSWGNMGFKWFSAYLLLGTLVHHLVLFFTEVFSFQDILYTLASIFFSSLFTVAVILIISLITYNRKSRLAN</sequence>